<proteinExistence type="predicted"/>
<evidence type="ECO:0000256" key="1">
    <source>
        <dbReference type="SAM" id="MobiDB-lite"/>
    </source>
</evidence>
<feature type="region of interest" description="Disordered" evidence="1">
    <location>
        <begin position="46"/>
        <end position="105"/>
    </location>
</feature>
<dbReference type="EMBL" id="CP141261">
    <property type="protein sequence ID" value="WRL61874.1"/>
    <property type="molecule type" value="Genomic_DNA"/>
</dbReference>
<sequence>MLLLRELADVVVPTAEFERPRDRRLLILDGGAGQVDVHLVRAGLGPVGRQEPEAEPGVVVGQEHRGARGATVSSQPRIPAQKRESRAGSRASQHSATNAAGMPGR</sequence>
<reference evidence="2 3" key="1">
    <citation type="submission" date="2023-12" db="EMBL/GenBank/DDBJ databases">
        <title>Blastococcus brunescens sp. nov., an actonobacterium isolated from sandstone collected in sahara desert.</title>
        <authorList>
            <person name="Gtari M."/>
            <person name="Ghodhbane F."/>
        </authorList>
    </citation>
    <scope>NUCLEOTIDE SEQUENCE [LARGE SCALE GENOMIC DNA]</scope>
    <source>
        <strain evidence="2 3">BMG 8361</strain>
    </source>
</reference>
<name>A0ABZ1ATV3_9ACTN</name>
<gene>
    <name evidence="2" type="ORF">U6N30_17350</name>
</gene>
<organism evidence="2 3">
    <name type="scientific">Blastococcus brunescens</name>
    <dbReference type="NCBI Taxonomy" id="1564165"/>
    <lineage>
        <taxon>Bacteria</taxon>
        <taxon>Bacillati</taxon>
        <taxon>Actinomycetota</taxon>
        <taxon>Actinomycetes</taxon>
        <taxon>Geodermatophilales</taxon>
        <taxon>Geodermatophilaceae</taxon>
        <taxon>Blastococcus</taxon>
    </lineage>
</organism>
<evidence type="ECO:0000313" key="3">
    <source>
        <dbReference type="Proteomes" id="UP001324287"/>
    </source>
</evidence>
<dbReference type="Proteomes" id="UP001324287">
    <property type="component" value="Chromosome"/>
</dbReference>
<evidence type="ECO:0000313" key="2">
    <source>
        <dbReference type="EMBL" id="WRL61874.1"/>
    </source>
</evidence>
<accession>A0ABZ1ATV3</accession>
<keyword evidence="3" id="KW-1185">Reference proteome</keyword>
<protein>
    <submittedName>
        <fullName evidence="2">Uncharacterized protein</fullName>
    </submittedName>
</protein>